<dbReference type="EMBL" id="JAGTUF010000007">
    <property type="protein sequence ID" value="MBR9971957.1"/>
    <property type="molecule type" value="Genomic_DNA"/>
</dbReference>
<keyword evidence="1" id="KW-0812">Transmembrane</keyword>
<keyword evidence="1" id="KW-1133">Transmembrane helix</keyword>
<comment type="caution">
    <text evidence="2">The sequence shown here is derived from an EMBL/GenBank/DDBJ whole genome shotgun (WGS) entry which is preliminary data.</text>
</comment>
<feature type="transmembrane region" description="Helical" evidence="1">
    <location>
        <begin position="59"/>
        <end position="78"/>
    </location>
</feature>
<evidence type="ECO:0000313" key="2">
    <source>
        <dbReference type="EMBL" id="MBR9971957.1"/>
    </source>
</evidence>
<keyword evidence="1" id="KW-0472">Membrane</keyword>
<keyword evidence="3" id="KW-1185">Reference proteome</keyword>
<reference evidence="2 3" key="1">
    <citation type="submission" date="2021-04" db="EMBL/GenBank/DDBJ databases">
        <title>Magnetospirillum sulfuroxidans sp. nov., a facultative chemolithoautotrophic sulfur-oxidizing alphaproteobacterium isolated from freshwater sediment and proposals for Paramagetospirillum gen. nov., and Magnetospirillaceae fam. nov.</title>
        <authorList>
            <person name="Koziaeva V."/>
            <person name="Geelhoed J.S."/>
            <person name="Sorokin D.Y."/>
            <person name="Grouzdev D.S."/>
        </authorList>
    </citation>
    <scope>NUCLEOTIDE SEQUENCE [LARGE SCALE GENOMIC DNA]</scope>
    <source>
        <strain evidence="2 3">J10</strain>
    </source>
</reference>
<dbReference type="PANTHER" id="PTHR38598">
    <property type="entry name" value="INNER MEMBRANE PROTEIN YJCH"/>
    <property type="match status" value="1"/>
</dbReference>
<dbReference type="PANTHER" id="PTHR38598:SF1">
    <property type="entry name" value="INNER MEMBRANE PROTEIN YJCH"/>
    <property type="match status" value="1"/>
</dbReference>
<dbReference type="Pfam" id="PF04341">
    <property type="entry name" value="DUF485"/>
    <property type="match status" value="1"/>
</dbReference>
<evidence type="ECO:0000256" key="1">
    <source>
        <dbReference type="SAM" id="Phobius"/>
    </source>
</evidence>
<gene>
    <name evidence="2" type="ORF">KEC16_09540</name>
</gene>
<dbReference type="InterPro" id="IPR052959">
    <property type="entry name" value="Inner_membrane_assoc"/>
</dbReference>
<dbReference type="InterPro" id="IPR007436">
    <property type="entry name" value="DUF485"/>
</dbReference>
<organism evidence="2 3">
    <name type="scientific">Magnetospirillum sulfuroxidans</name>
    <dbReference type="NCBI Taxonomy" id="611300"/>
    <lineage>
        <taxon>Bacteria</taxon>
        <taxon>Pseudomonadati</taxon>
        <taxon>Pseudomonadota</taxon>
        <taxon>Alphaproteobacteria</taxon>
        <taxon>Rhodospirillales</taxon>
        <taxon>Rhodospirillaceae</taxon>
        <taxon>Magnetospirillum</taxon>
    </lineage>
</organism>
<feature type="transmembrane region" description="Helical" evidence="1">
    <location>
        <begin position="25"/>
        <end position="47"/>
    </location>
</feature>
<proteinExistence type="predicted"/>
<dbReference type="Proteomes" id="UP000680714">
    <property type="component" value="Unassembled WGS sequence"/>
</dbReference>
<dbReference type="RefSeq" id="WP_211548235.1">
    <property type="nucleotide sequence ID" value="NZ_JAGTUF010000007.1"/>
</dbReference>
<protein>
    <submittedName>
        <fullName evidence="2">DUF485 domain-containing protein</fullName>
    </submittedName>
</protein>
<evidence type="ECO:0000313" key="3">
    <source>
        <dbReference type="Proteomes" id="UP000680714"/>
    </source>
</evidence>
<name>A0ABS5IC09_9PROT</name>
<accession>A0ABS5IC09</accession>
<sequence length="103" mass="11192">MSDPIYEKVRGNPKFAELVRRRGRLAALLSALVLGAYYCFMMVVAFAPQILAVPLTEGGALTIGAPIGAAIIIISWLLTGVYSHFANGPFEQLNNDIVRETLK</sequence>